<gene>
    <name evidence="8" type="ORF">GCM10009823_06160</name>
</gene>
<dbReference type="EMBL" id="BAAAPZ010000002">
    <property type="protein sequence ID" value="GAA2090017.1"/>
    <property type="molecule type" value="Genomic_DNA"/>
</dbReference>
<evidence type="ECO:0000256" key="3">
    <source>
        <dbReference type="ARBA" id="ARBA00022490"/>
    </source>
</evidence>
<dbReference type="InterPro" id="IPR006549">
    <property type="entry name" value="HAD-SF_hydro_IIIA"/>
</dbReference>
<name>A0ABN2WEF6_9MICO</name>
<dbReference type="InterPro" id="IPR023214">
    <property type="entry name" value="HAD_sf"/>
</dbReference>
<evidence type="ECO:0000256" key="5">
    <source>
        <dbReference type="ARBA" id="ARBA00022801"/>
    </source>
</evidence>
<evidence type="ECO:0000313" key="9">
    <source>
        <dbReference type="Proteomes" id="UP001500984"/>
    </source>
</evidence>
<keyword evidence="4" id="KW-0479">Metal-binding</keyword>
<evidence type="ECO:0000256" key="6">
    <source>
        <dbReference type="ARBA" id="ARBA00023277"/>
    </source>
</evidence>
<accession>A0ABN2WEF6</accession>
<dbReference type="Gene3D" id="3.40.50.1000">
    <property type="entry name" value="HAD superfamily/HAD-like"/>
    <property type="match status" value="1"/>
</dbReference>
<keyword evidence="9" id="KW-1185">Reference proteome</keyword>
<dbReference type="CDD" id="cd07503">
    <property type="entry name" value="HAD_HisB-N"/>
    <property type="match status" value="1"/>
</dbReference>
<comment type="caution">
    <text evidence="8">The sequence shown here is derived from an EMBL/GenBank/DDBJ whole genome shotgun (WGS) entry which is preliminary data.</text>
</comment>
<dbReference type="InterPro" id="IPR036412">
    <property type="entry name" value="HAD-like_sf"/>
</dbReference>
<sequence length="214" mass="22018">MVREASAQRPEGGHRHEQIAELEGAQCEHCGLSHPGPLPAAVLFDRDDTLIRDVPYNGRPELVEPMPGARAALELLRAHGVRLGVVTNQSGIGRGLLTEAQVSAVNRRTAELLGPFGAWETCPHAPAAGCFCRKPRPGMLLRAMERLGAPASATVMIGDIGADMVAASAAGCRGVLVPTAVTLAPEVAAAPAVAAHLGEAVRLALGAEAAGGSR</sequence>
<dbReference type="InterPro" id="IPR006543">
    <property type="entry name" value="Histidinol-phos"/>
</dbReference>
<dbReference type="SUPFAM" id="SSF56784">
    <property type="entry name" value="HAD-like"/>
    <property type="match status" value="1"/>
</dbReference>
<reference evidence="8 9" key="1">
    <citation type="journal article" date="2019" name="Int. J. Syst. Evol. Microbiol.">
        <title>The Global Catalogue of Microorganisms (GCM) 10K type strain sequencing project: providing services to taxonomists for standard genome sequencing and annotation.</title>
        <authorList>
            <consortium name="The Broad Institute Genomics Platform"/>
            <consortium name="The Broad Institute Genome Sequencing Center for Infectious Disease"/>
            <person name="Wu L."/>
            <person name="Ma J."/>
        </authorList>
    </citation>
    <scope>NUCLEOTIDE SEQUENCE [LARGE SCALE GENOMIC DNA]</scope>
    <source>
        <strain evidence="8 9">JCM 15900</strain>
    </source>
</reference>
<keyword evidence="6" id="KW-0119">Carbohydrate metabolism</keyword>
<keyword evidence="5" id="KW-0378">Hydrolase</keyword>
<dbReference type="NCBIfam" id="TIGR01656">
    <property type="entry name" value="Histidinol-ppas"/>
    <property type="match status" value="1"/>
</dbReference>
<evidence type="ECO:0000256" key="2">
    <source>
        <dbReference type="ARBA" id="ARBA00005628"/>
    </source>
</evidence>
<keyword evidence="3" id="KW-0963">Cytoplasm</keyword>
<proteinExistence type="inferred from homology"/>
<evidence type="ECO:0000313" key="8">
    <source>
        <dbReference type="EMBL" id="GAA2090017.1"/>
    </source>
</evidence>
<comment type="similarity">
    <text evidence="2">Belongs to the GmhB family.</text>
</comment>
<organism evidence="8 9">
    <name type="scientific">Brevibacterium salitolerans</name>
    <dbReference type="NCBI Taxonomy" id="1403566"/>
    <lineage>
        <taxon>Bacteria</taxon>
        <taxon>Bacillati</taxon>
        <taxon>Actinomycetota</taxon>
        <taxon>Actinomycetes</taxon>
        <taxon>Micrococcales</taxon>
        <taxon>Brevibacteriaceae</taxon>
        <taxon>Brevibacterium</taxon>
    </lineage>
</organism>
<evidence type="ECO:0000256" key="1">
    <source>
        <dbReference type="ARBA" id="ARBA00004496"/>
    </source>
</evidence>
<comment type="subcellular location">
    <subcellularLocation>
        <location evidence="1">Cytoplasm</location>
    </subcellularLocation>
</comment>
<dbReference type="Pfam" id="PF13242">
    <property type="entry name" value="Hydrolase_like"/>
    <property type="match status" value="1"/>
</dbReference>
<protein>
    <recommendedName>
        <fullName evidence="7">D,D-heptose 1,7-bisphosphate phosphatase</fullName>
    </recommendedName>
</protein>
<dbReference type="InterPro" id="IPR004446">
    <property type="entry name" value="Heptose_bisP_phosphatase"/>
</dbReference>
<evidence type="ECO:0000256" key="4">
    <source>
        <dbReference type="ARBA" id="ARBA00022723"/>
    </source>
</evidence>
<dbReference type="PANTHER" id="PTHR42891">
    <property type="entry name" value="D-GLYCERO-BETA-D-MANNO-HEPTOSE-1,7-BISPHOSPHATE 7-PHOSPHATASE"/>
    <property type="match status" value="1"/>
</dbReference>
<dbReference type="Proteomes" id="UP001500984">
    <property type="component" value="Unassembled WGS sequence"/>
</dbReference>
<dbReference type="PANTHER" id="PTHR42891:SF1">
    <property type="entry name" value="D-GLYCERO-BETA-D-MANNO-HEPTOSE-1,7-BISPHOSPHATE 7-PHOSPHATASE"/>
    <property type="match status" value="1"/>
</dbReference>
<evidence type="ECO:0000256" key="7">
    <source>
        <dbReference type="ARBA" id="ARBA00031828"/>
    </source>
</evidence>
<dbReference type="NCBIfam" id="TIGR01662">
    <property type="entry name" value="HAD-SF-IIIA"/>
    <property type="match status" value="1"/>
</dbReference>